<name>A0A942Y7U9_9BACI</name>
<reference evidence="4" key="1">
    <citation type="submission" date="2021-05" db="EMBL/GenBank/DDBJ databases">
        <title>Novel Bacillus species.</title>
        <authorList>
            <person name="Liu G."/>
        </authorList>
    </citation>
    <scope>NUCLEOTIDE SEQUENCE</scope>
    <source>
        <strain evidence="4 6">FJAT-50051</strain>
    </source>
</reference>
<accession>A0A942Y7U9</accession>
<dbReference type="AlphaFoldDB" id="A0A942Y7U9"/>
<proteinExistence type="predicted"/>
<protein>
    <submittedName>
        <fullName evidence="4">GerMN domain-containing protein</fullName>
    </submittedName>
</protein>
<evidence type="ECO:0000313" key="4">
    <source>
        <dbReference type="EMBL" id="MBS4180653.1"/>
    </source>
</evidence>
<feature type="chain" id="PRO_5044697347" evidence="2">
    <location>
        <begin position="19"/>
        <end position="378"/>
    </location>
</feature>
<keyword evidence="6" id="KW-1185">Reference proteome</keyword>
<feature type="region of interest" description="Disordered" evidence="1">
    <location>
        <begin position="29"/>
        <end position="69"/>
    </location>
</feature>
<dbReference type="InterPro" id="IPR019606">
    <property type="entry name" value="GerMN"/>
</dbReference>
<dbReference type="Proteomes" id="UP000677265">
    <property type="component" value="Unassembled WGS sequence"/>
</dbReference>
<dbReference type="Pfam" id="PF10646">
    <property type="entry name" value="Germane"/>
    <property type="match status" value="1"/>
</dbReference>
<evidence type="ECO:0000313" key="5">
    <source>
        <dbReference type="EMBL" id="MCH6266136.1"/>
    </source>
</evidence>
<feature type="domain" description="GerMN" evidence="3">
    <location>
        <begin position="262"/>
        <end position="355"/>
    </location>
</feature>
<evidence type="ECO:0000256" key="1">
    <source>
        <dbReference type="SAM" id="MobiDB-lite"/>
    </source>
</evidence>
<dbReference type="RefSeq" id="WP_213140608.1">
    <property type="nucleotide sequence ID" value="NZ_JAGYPE020000017.1"/>
</dbReference>
<dbReference type="EMBL" id="JAGYPE010000001">
    <property type="protein sequence ID" value="MBS4180653.1"/>
    <property type="molecule type" value="Genomic_DNA"/>
</dbReference>
<evidence type="ECO:0000256" key="2">
    <source>
        <dbReference type="SAM" id="SignalP"/>
    </source>
</evidence>
<sequence>MKKMIVFFAFVILIGNLAGCGIQIGNNNAENNNSKNNSTANNNDKNNNGTSDNNKGDKEPTTNSETINDYYPMKKNTRYIYEGTGNEFASYDVYNDYILEGKVQQRIDNGGTVLVNILELKDGKLTKVFSRGETYYRENLLKANNDEKEVILMTPLTKGTTWTLKDGRVRTITNTAVDITTPTGNYKAIEVTTKNTKDKTIDYYAKNVGLVKSIFVSGGTEISSTLTKIEDNVPLVQNINFFYPNIDDGKLYIKSKQSKLYTNDITRKVLAQAYKEPINNQLGVVFSKNTEINSLYLNQDGIVYIDLNQAFRDEMSAGAAYEEMLLQSVVNTVGQYYQTAKVYLTIDNKPYESGHISMKKGEYFKVQTQNTIEMKDSH</sequence>
<evidence type="ECO:0000313" key="6">
    <source>
        <dbReference type="Proteomes" id="UP000677265"/>
    </source>
</evidence>
<feature type="compositionally biased region" description="Low complexity" evidence="1">
    <location>
        <begin position="29"/>
        <end position="53"/>
    </location>
</feature>
<gene>
    <name evidence="5" type="ORF">KHB02_011435</name>
    <name evidence="4" type="ORF">KHB02_04505</name>
</gene>
<comment type="caution">
    <text evidence="4">The sequence shown here is derived from an EMBL/GenBank/DDBJ whole genome shotgun (WGS) entry which is preliminary data.</text>
</comment>
<organism evidence="4">
    <name type="scientific">Neobacillus citreus</name>
    <dbReference type="NCBI Taxonomy" id="2833578"/>
    <lineage>
        <taxon>Bacteria</taxon>
        <taxon>Bacillati</taxon>
        <taxon>Bacillota</taxon>
        <taxon>Bacilli</taxon>
        <taxon>Bacillales</taxon>
        <taxon>Bacillaceae</taxon>
        <taxon>Neobacillus</taxon>
    </lineage>
</organism>
<evidence type="ECO:0000259" key="3">
    <source>
        <dbReference type="SMART" id="SM00909"/>
    </source>
</evidence>
<dbReference type="EMBL" id="JAGYPE020000017">
    <property type="protein sequence ID" value="MCH6266136.1"/>
    <property type="molecule type" value="Genomic_DNA"/>
</dbReference>
<keyword evidence="2" id="KW-0732">Signal</keyword>
<feature type="signal peptide" evidence="2">
    <location>
        <begin position="1"/>
        <end position="18"/>
    </location>
</feature>
<dbReference type="SMART" id="SM00909">
    <property type="entry name" value="Germane"/>
    <property type="match status" value="1"/>
</dbReference>